<dbReference type="AlphaFoldDB" id="A0A7W9JCD3"/>
<dbReference type="Gene3D" id="1.10.260.40">
    <property type="entry name" value="lambda repressor-like DNA-binding domains"/>
    <property type="match status" value="1"/>
</dbReference>
<reference evidence="2 3" key="1">
    <citation type="submission" date="2020-08" db="EMBL/GenBank/DDBJ databases">
        <title>Sequencing the genomes of 1000 actinobacteria strains.</title>
        <authorList>
            <person name="Klenk H.-P."/>
        </authorList>
    </citation>
    <scope>NUCLEOTIDE SEQUENCE [LARGE SCALE GENOMIC DNA]</scope>
    <source>
        <strain evidence="2 3">DSM 28967</strain>
    </source>
</reference>
<dbReference type="GO" id="GO:0003677">
    <property type="term" value="F:DNA binding"/>
    <property type="evidence" value="ECO:0007669"/>
    <property type="project" value="UniProtKB-KW"/>
</dbReference>
<accession>A0A7W9JCD3</accession>
<dbReference type="SMART" id="SM00530">
    <property type="entry name" value="HTH_XRE"/>
    <property type="match status" value="1"/>
</dbReference>
<dbReference type="Gene3D" id="1.25.40.10">
    <property type="entry name" value="Tetratricopeptide repeat domain"/>
    <property type="match status" value="1"/>
</dbReference>
<evidence type="ECO:0000313" key="2">
    <source>
        <dbReference type="EMBL" id="MBB5839543.1"/>
    </source>
</evidence>
<dbReference type="EMBL" id="JACHMY010000001">
    <property type="protein sequence ID" value="MBB5839543.1"/>
    <property type="molecule type" value="Genomic_DNA"/>
</dbReference>
<dbReference type="PROSITE" id="PS50943">
    <property type="entry name" value="HTH_CROC1"/>
    <property type="match status" value="1"/>
</dbReference>
<feature type="domain" description="HTH cro/C1-type" evidence="1">
    <location>
        <begin position="9"/>
        <end position="63"/>
    </location>
</feature>
<dbReference type="InterPro" id="IPR001387">
    <property type="entry name" value="Cro/C1-type_HTH"/>
</dbReference>
<dbReference type="SUPFAM" id="SSF48452">
    <property type="entry name" value="TPR-like"/>
    <property type="match status" value="1"/>
</dbReference>
<dbReference type="SUPFAM" id="SSF47413">
    <property type="entry name" value="lambda repressor-like DNA-binding domains"/>
    <property type="match status" value="1"/>
</dbReference>
<evidence type="ECO:0000259" key="1">
    <source>
        <dbReference type="PROSITE" id="PS50943"/>
    </source>
</evidence>
<dbReference type="Pfam" id="PF01381">
    <property type="entry name" value="HTH_3"/>
    <property type="match status" value="1"/>
</dbReference>
<protein>
    <submittedName>
        <fullName evidence="2">DNA-binding XRE family transcriptional regulator</fullName>
    </submittedName>
</protein>
<dbReference type="InterPro" id="IPR011990">
    <property type="entry name" value="TPR-like_helical_dom_sf"/>
</dbReference>
<proteinExistence type="predicted"/>
<keyword evidence="2" id="KW-0238">DNA-binding</keyword>
<dbReference type="RefSeq" id="WP_184801292.1">
    <property type="nucleotide sequence ID" value="NZ_JACHMY010000001.1"/>
</dbReference>
<name>A0A7W9JCD3_9ACTN</name>
<keyword evidence="3" id="KW-1185">Reference proteome</keyword>
<dbReference type="CDD" id="cd00093">
    <property type="entry name" value="HTH_XRE"/>
    <property type="match status" value="1"/>
</dbReference>
<organism evidence="2 3">
    <name type="scientific">Kribbella italica</name>
    <dbReference type="NCBI Taxonomy" id="1540520"/>
    <lineage>
        <taxon>Bacteria</taxon>
        <taxon>Bacillati</taxon>
        <taxon>Actinomycetota</taxon>
        <taxon>Actinomycetes</taxon>
        <taxon>Propionibacteriales</taxon>
        <taxon>Kribbellaceae</taxon>
        <taxon>Kribbella</taxon>
    </lineage>
</organism>
<gene>
    <name evidence="2" type="ORF">HDA39_006277</name>
</gene>
<dbReference type="Proteomes" id="UP000549971">
    <property type="component" value="Unassembled WGS sequence"/>
</dbReference>
<comment type="caution">
    <text evidence="2">The sequence shown here is derived from an EMBL/GenBank/DDBJ whole genome shotgun (WGS) entry which is preliminary data.</text>
</comment>
<dbReference type="InterPro" id="IPR010982">
    <property type="entry name" value="Lambda_DNA-bd_dom_sf"/>
</dbReference>
<sequence length="389" mass="42705">MAHARRLSLAQRRKSVGLSQDGLAEALGVERSTVVRWEAGKTEPQAWVRPELARKLQLSEEQLDDLLRTDEYGPESVDRRVFAGLATVLALAPLTRARNGSQIGATQIRQLRQRTARLRRLDDHLGGMDTYQVYTSEMAATARLIKTASYSSSTARALTGVFAEQAQMAGWAAFDAGRYVESRRHYKTALIAAQESGDPSLHGNSLAFMAYEKADIQTAAESTRIAGMRATPRVRALLQERLAWTYAVSGQVSATARALDAAVAAVNESSHFPEPDWVFWVDPLEIDIMAGRCYTELGRPARAVPLLDDALSRYDDTHSRDKALYSTWLAHALMDGDDPERAAYVTEHAIDLASGVGSVRPGERLRGILSRLARYGGPEVAAVLERARG</sequence>
<evidence type="ECO:0000313" key="3">
    <source>
        <dbReference type="Proteomes" id="UP000549971"/>
    </source>
</evidence>